<feature type="domain" description="3-beta hydroxysteroid dehydrogenase/isomerase" evidence="11">
    <location>
        <begin position="7"/>
        <end position="276"/>
    </location>
</feature>
<dbReference type="GO" id="GO:0016616">
    <property type="term" value="F:oxidoreductase activity, acting on the CH-OH group of donors, NAD or NADP as acceptor"/>
    <property type="evidence" value="ECO:0007669"/>
    <property type="project" value="InterPro"/>
</dbReference>
<evidence type="ECO:0000256" key="5">
    <source>
        <dbReference type="ARBA" id="ARBA00022824"/>
    </source>
</evidence>
<evidence type="ECO:0000256" key="3">
    <source>
        <dbReference type="ARBA" id="ARBA00009219"/>
    </source>
</evidence>
<reference evidence="12" key="2">
    <citation type="submission" date="2025-08" db="UniProtKB">
        <authorList>
            <consortium name="Ensembl"/>
        </authorList>
    </citation>
    <scope>IDENTIFICATION</scope>
</reference>
<dbReference type="GeneTree" id="ENSGT00940000161374"/>
<dbReference type="Ensembl" id="ENSPPAT00000033271.1">
    <property type="protein sequence ID" value="ENSPPAP00000010619.1"/>
    <property type="gene ID" value="ENSPPAG00000028516.1"/>
</dbReference>
<comment type="similarity">
    <text evidence="3">Belongs to the 3-beta-HSD family.</text>
</comment>
<dbReference type="PANTHER" id="PTHR43245">
    <property type="entry name" value="BIFUNCTIONAL POLYMYXIN RESISTANCE PROTEIN ARNA"/>
    <property type="match status" value="1"/>
</dbReference>
<dbReference type="STRING" id="9597.ENSPPAP00000010619"/>
<evidence type="ECO:0000313" key="13">
    <source>
        <dbReference type="Proteomes" id="UP000240080"/>
    </source>
</evidence>
<dbReference type="InterPro" id="IPR036291">
    <property type="entry name" value="NAD(P)-bd_dom_sf"/>
</dbReference>
<keyword evidence="4" id="KW-0812">Transmembrane</keyword>
<evidence type="ECO:0000256" key="2">
    <source>
        <dbReference type="ARBA" id="ARBA00004389"/>
    </source>
</evidence>
<dbReference type="FunFam" id="3.40.50.720:FF:000220">
    <property type="entry name" value="3 beta-hydroxysteroid dehydrogenase/Delta 5--&gt;4-isomerase type 1"/>
    <property type="match status" value="1"/>
</dbReference>
<reference evidence="12" key="3">
    <citation type="submission" date="2025-09" db="UniProtKB">
        <authorList>
            <consortium name="Ensembl"/>
        </authorList>
    </citation>
    <scope>IDENTIFICATION</scope>
</reference>
<dbReference type="Gene3D" id="3.40.50.720">
    <property type="entry name" value="NAD(P)-binding Rossmann-like Domain"/>
    <property type="match status" value="1"/>
</dbReference>
<sequence length="448" mass="50352">MTGWSCLVTGAGGFLGQRIICLLVEETELKEIRALDRAFRPGLREEFSKLQNKSKLTVLEGDILDEPFLKRACQDVSVIIHTACIIDVFGVTHRQSIMNVNVKGRVLLLEACVQATVPVFIYTSTLQLAGPNSYKEIIENAHEEDFLENTWSAPYPYSKKLAEKAVLAANGWTLKNGDTLYTCALRPMYIYGEGSPFLTTNIIEALNNNGILSSVSKFSTADPVYVGNVAWAHILALRALREPKKAPSVLGQFYYISDDTPHQSYDNLNYILSKDLLLSLMYWIGVLLEIVSLLLRPICTYQPPFDCHTVTLSNSMFTFSYKKAQRDLAYKPLYSWEEAKQKTMEWVDSLVDRHKENLKSKTQCFKDDRDVHVGIVRRCHQAPSSWLHTECDKGISPGPAASLSHNAQLIVFLVSSKPAHSLTQPEAFCPNHIPEDRQCDLLFPNLSG</sequence>
<dbReference type="Proteomes" id="UP000240080">
    <property type="component" value="Chromosome 1"/>
</dbReference>
<evidence type="ECO:0000313" key="12">
    <source>
        <dbReference type="Ensembl" id="ENSPPAP00000010619.1"/>
    </source>
</evidence>
<dbReference type="Bgee" id="ENSPPAG00000028516">
    <property type="expression patterns" value="Expressed in placenta and 2 other cell types or tissues"/>
</dbReference>
<evidence type="ECO:0000256" key="7">
    <source>
        <dbReference type="ARBA" id="ARBA00023002"/>
    </source>
</evidence>
<proteinExistence type="inferred from homology"/>
<keyword evidence="6" id="KW-1133">Transmembrane helix</keyword>
<evidence type="ECO:0000256" key="9">
    <source>
        <dbReference type="ARBA" id="ARBA00023128"/>
    </source>
</evidence>
<dbReference type="GO" id="GO:0005789">
    <property type="term" value="C:endoplasmic reticulum membrane"/>
    <property type="evidence" value="ECO:0007669"/>
    <property type="project" value="UniProtKB-SubCell"/>
</dbReference>
<name>A0A2R9A4F7_PANPA</name>
<evidence type="ECO:0000256" key="8">
    <source>
        <dbReference type="ARBA" id="ARBA00023027"/>
    </source>
</evidence>
<dbReference type="GO" id="GO:0031966">
    <property type="term" value="C:mitochondrial membrane"/>
    <property type="evidence" value="ECO:0007669"/>
    <property type="project" value="UniProtKB-SubCell"/>
</dbReference>
<reference evidence="12 13" key="1">
    <citation type="journal article" date="2012" name="Nature">
        <title>The bonobo genome compared with the chimpanzee and human genomes.</title>
        <authorList>
            <person name="Prufer K."/>
            <person name="Munch K."/>
            <person name="Hellmann I."/>
            <person name="Akagi K."/>
            <person name="Miller J.R."/>
            <person name="Walenz B."/>
            <person name="Koren S."/>
            <person name="Sutton G."/>
            <person name="Kodira C."/>
            <person name="Winer R."/>
            <person name="Knight J.R."/>
            <person name="Mullikin J.C."/>
            <person name="Meader S.J."/>
            <person name="Ponting C.P."/>
            <person name="Lunter G."/>
            <person name="Higashino S."/>
            <person name="Hobolth A."/>
            <person name="Dutheil J."/>
            <person name="Karakoc E."/>
            <person name="Alkan C."/>
            <person name="Sajjadian S."/>
            <person name="Catacchio C.R."/>
            <person name="Ventura M."/>
            <person name="Marques-Bonet T."/>
            <person name="Eichler E.E."/>
            <person name="Andre C."/>
            <person name="Atencia R."/>
            <person name="Mugisha L."/>
            <person name="Junhold J."/>
            <person name="Patterson N."/>
            <person name="Siebauer M."/>
            <person name="Good J.M."/>
            <person name="Fischer A."/>
            <person name="Ptak S.E."/>
            <person name="Lachmann M."/>
            <person name="Symer D.E."/>
            <person name="Mailund T."/>
            <person name="Schierup M.H."/>
            <person name="Andres A.M."/>
            <person name="Kelso J."/>
            <person name="Paabo S."/>
        </authorList>
    </citation>
    <scope>NUCLEOTIDE SEQUENCE [LARGE SCALE GENOMIC DNA]</scope>
</reference>
<dbReference type="Pfam" id="PF01073">
    <property type="entry name" value="3Beta_HSD"/>
    <property type="match status" value="1"/>
</dbReference>
<keyword evidence="13" id="KW-1185">Reference proteome</keyword>
<accession>A0A2R9A4F7</accession>
<dbReference type="AlphaFoldDB" id="A0A2R9A4F7"/>
<comment type="subcellular location">
    <subcellularLocation>
        <location evidence="2">Endoplasmic reticulum membrane</location>
        <topology evidence="2">Single-pass membrane protein</topology>
    </subcellularLocation>
    <subcellularLocation>
        <location evidence="1">Mitochondrion membrane</location>
        <topology evidence="1">Single-pass membrane protein</topology>
    </subcellularLocation>
</comment>
<protein>
    <recommendedName>
        <fullName evidence="11">3-beta hydroxysteroid dehydrogenase/isomerase domain-containing protein</fullName>
    </recommendedName>
</protein>
<keyword evidence="10" id="KW-0472">Membrane</keyword>
<evidence type="ECO:0000256" key="6">
    <source>
        <dbReference type="ARBA" id="ARBA00022989"/>
    </source>
</evidence>
<keyword evidence="7" id="KW-0560">Oxidoreductase</keyword>
<dbReference type="PANTHER" id="PTHR43245:SF51">
    <property type="entry name" value="SHORT CHAIN DEHYDROGENASE_REDUCTASE FAMILY 42E, MEMBER 2"/>
    <property type="match status" value="1"/>
</dbReference>
<keyword evidence="8" id="KW-0520">NAD</keyword>
<dbReference type="GO" id="GO:0006702">
    <property type="term" value="P:androgen biosynthetic process"/>
    <property type="evidence" value="ECO:0007669"/>
    <property type="project" value="UniProtKB-ARBA"/>
</dbReference>
<evidence type="ECO:0000259" key="11">
    <source>
        <dbReference type="Pfam" id="PF01073"/>
    </source>
</evidence>
<dbReference type="InterPro" id="IPR050177">
    <property type="entry name" value="Lipid_A_modif_metabolic_enz"/>
</dbReference>
<dbReference type="SUPFAM" id="SSF51735">
    <property type="entry name" value="NAD(P)-binding Rossmann-fold domains"/>
    <property type="match status" value="1"/>
</dbReference>
<evidence type="ECO:0000256" key="4">
    <source>
        <dbReference type="ARBA" id="ARBA00022692"/>
    </source>
</evidence>
<organism evidence="12 13">
    <name type="scientific">Pan paniscus</name>
    <name type="common">Pygmy chimpanzee</name>
    <name type="synonym">Bonobo</name>
    <dbReference type="NCBI Taxonomy" id="9597"/>
    <lineage>
        <taxon>Eukaryota</taxon>
        <taxon>Metazoa</taxon>
        <taxon>Chordata</taxon>
        <taxon>Craniata</taxon>
        <taxon>Vertebrata</taxon>
        <taxon>Euteleostomi</taxon>
        <taxon>Mammalia</taxon>
        <taxon>Eutheria</taxon>
        <taxon>Euarchontoglires</taxon>
        <taxon>Primates</taxon>
        <taxon>Haplorrhini</taxon>
        <taxon>Catarrhini</taxon>
        <taxon>Hominidae</taxon>
        <taxon>Pan</taxon>
    </lineage>
</organism>
<evidence type="ECO:0000256" key="1">
    <source>
        <dbReference type="ARBA" id="ARBA00004304"/>
    </source>
</evidence>
<keyword evidence="5" id="KW-0256">Endoplasmic reticulum</keyword>
<keyword evidence="9" id="KW-0496">Mitochondrion</keyword>
<dbReference type="EMBL" id="AJFE02017272">
    <property type="status" value="NOT_ANNOTATED_CDS"/>
    <property type="molecule type" value="Genomic_DNA"/>
</dbReference>
<dbReference type="InterPro" id="IPR002225">
    <property type="entry name" value="3Beta_OHSteriod_DH/Estase"/>
</dbReference>
<evidence type="ECO:0000256" key="10">
    <source>
        <dbReference type="ARBA" id="ARBA00023136"/>
    </source>
</evidence>